<keyword evidence="2" id="KW-1185">Reference proteome</keyword>
<dbReference type="AlphaFoldDB" id="U5QPV0"/>
<gene>
    <name evidence="1" type="ORF">GKIL_3474</name>
</gene>
<dbReference type="InterPro" id="IPR029063">
    <property type="entry name" value="SAM-dependent_MTases_sf"/>
</dbReference>
<proteinExistence type="predicted"/>
<dbReference type="eggNOG" id="COG2227">
    <property type="taxonomic scope" value="Bacteria"/>
</dbReference>
<reference evidence="1 2" key="1">
    <citation type="journal article" date="2013" name="PLoS ONE">
        <title>Cultivation and Complete Genome Sequencing of Gloeobacter kilaueensis sp. nov., from a Lava Cave in Kilauea Caldera, Hawai'i.</title>
        <authorList>
            <person name="Saw J.H."/>
            <person name="Schatz M."/>
            <person name="Brown M.V."/>
            <person name="Kunkel D.D."/>
            <person name="Foster J.S."/>
            <person name="Shick H."/>
            <person name="Christensen S."/>
            <person name="Hou S."/>
            <person name="Wan X."/>
            <person name="Donachie S.P."/>
        </authorList>
    </citation>
    <scope>NUCLEOTIDE SEQUENCE [LARGE SCALE GENOMIC DNA]</scope>
    <source>
        <strain evidence="2">JS</strain>
    </source>
</reference>
<dbReference type="SUPFAM" id="SSF53335">
    <property type="entry name" value="S-adenosyl-L-methionine-dependent methyltransferases"/>
    <property type="match status" value="1"/>
</dbReference>
<dbReference type="Proteomes" id="UP000017396">
    <property type="component" value="Chromosome"/>
</dbReference>
<evidence type="ECO:0000313" key="1">
    <source>
        <dbReference type="EMBL" id="AGY59720.1"/>
    </source>
</evidence>
<dbReference type="HOGENOM" id="CLU_088541_1_0_3"/>
<organism evidence="1 2">
    <name type="scientific">Gloeobacter kilaueensis (strain ATCC BAA-2537 / CCAP 1431/1 / ULC 316 / JS1)</name>
    <dbReference type="NCBI Taxonomy" id="1183438"/>
    <lineage>
        <taxon>Bacteria</taxon>
        <taxon>Bacillati</taxon>
        <taxon>Cyanobacteriota</taxon>
        <taxon>Cyanophyceae</taxon>
        <taxon>Gloeobacterales</taxon>
        <taxon>Gloeobacteraceae</taxon>
        <taxon>Gloeobacter</taxon>
    </lineage>
</organism>
<name>U5QPV0_GLOK1</name>
<dbReference type="EMBL" id="CP003587">
    <property type="protein sequence ID" value="AGY59720.1"/>
    <property type="molecule type" value="Genomic_DNA"/>
</dbReference>
<dbReference type="OrthoDB" id="9790457at2"/>
<accession>U5QPV0</accession>
<dbReference type="Gene3D" id="3.40.50.150">
    <property type="entry name" value="Vaccinia Virus protein VP39"/>
    <property type="match status" value="1"/>
</dbReference>
<evidence type="ECO:0000313" key="2">
    <source>
        <dbReference type="Proteomes" id="UP000017396"/>
    </source>
</evidence>
<protein>
    <submittedName>
        <fullName evidence="1">Cyclopropane fatty acyl phospholipid synthase</fullName>
    </submittedName>
</protein>
<dbReference type="CDD" id="cd02440">
    <property type="entry name" value="AdoMet_MTases"/>
    <property type="match status" value="1"/>
</dbReference>
<sequence length="210" mass="23875">MFYEAINEPLLRRVPPETKRLLDLGCGSGGFGAKFKHTHACEVVGVTFSEPEQQIAAQLLDHVLQSDLNSCDLRALGQFDCIVCSHVLEHLYQPQDLLGQLKENLASGGLLLVALPNVLYWRQRLEFVRGRFRYTEGGLMDRTHYRFFDWRTAQELLQASGYRIVEATSIGHLPLVSRWLPSPMRETVDKTVTRQFPGLLGHQFLFCCAL</sequence>
<dbReference type="Pfam" id="PF13489">
    <property type="entry name" value="Methyltransf_23"/>
    <property type="match status" value="1"/>
</dbReference>
<dbReference type="RefSeq" id="WP_023175020.1">
    <property type="nucleotide sequence ID" value="NC_022600.1"/>
</dbReference>
<dbReference type="KEGG" id="glj:GKIL_3474"/>
<dbReference type="PANTHER" id="PTHR43861">
    <property type="entry name" value="TRANS-ACONITATE 2-METHYLTRANSFERASE-RELATED"/>
    <property type="match status" value="1"/>
</dbReference>
<dbReference type="STRING" id="1183438.GKIL_3474"/>